<accession>A0ABX8JDZ0</accession>
<sequence>MNMNLYMGKMLMVDLSAESVTTEPLRAEWLREYWGAWGLALRYYTDAVSPEIDPLAPENVVVIMTAPLCGTLVPLASRMCLVSKSPHTGTIFESNVGGSFGPELKYAGYDGIIIKGRASAPVFLKIDNDRVSLESAEHMTGQGIFETEKLMEAAIGAHGAKTLAIGPAAENMITYSMIGSESYRQFGRGGTGALFGSKNLKGIVCRGTGAVRVADMSRFLERTDHYTKNDLLCDDNLWAKTDGTPILVEVTNEMGIHPTRNYTKGFNGRKEQLNSDAIQAAKLGNRACASCPMACGKFTRVNSAEIEGPEYETLCLGGSNCDIHDLEAVIRFNRLCDDLGLDTMTCGSTISLAMEMTENGVHNFNLRFGQVDEYLKVVYEIATLSTERGRDLAKGAKHLAAKYGAEELSMEVKGLEMPAYEPRGNFGMGIAYATSERGACHLRAFPIFATDPHDIDALVSDVVDAQNANSIKWSLGFCDFWGTVNTSIEADLMSAGLGEAVSAEELDRAGERIWTLSRLFNLAAGFTAADDTLPKKIMERPLEGGRHEGRVFSRADLARAMQSYYELRDWSAKGIPSSRKLAALGLETTTL</sequence>
<dbReference type="InterPro" id="IPR051919">
    <property type="entry name" value="W-dependent_AOR"/>
</dbReference>
<dbReference type="PANTHER" id="PTHR30038">
    <property type="entry name" value="ALDEHYDE FERREDOXIN OXIDOREDUCTASE"/>
    <property type="match status" value="1"/>
</dbReference>
<gene>
    <name evidence="2" type="ORF">KP004_09105</name>
</gene>
<dbReference type="Pfam" id="PF02730">
    <property type="entry name" value="AFOR_N"/>
    <property type="match status" value="1"/>
</dbReference>
<organism evidence="2 3">
    <name type="scientific">Geomonas oryzisoli</name>
    <dbReference type="NCBI Taxonomy" id="2847992"/>
    <lineage>
        <taxon>Bacteria</taxon>
        <taxon>Pseudomonadati</taxon>
        <taxon>Thermodesulfobacteriota</taxon>
        <taxon>Desulfuromonadia</taxon>
        <taxon>Geobacterales</taxon>
        <taxon>Geobacteraceae</taxon>
        <taxon>Geomonas</taxon>
    </lineage>
</organism>
<feature type="domain" description="Aldehyde ferredoxin oxidoreductase N-terminal" evidence="1">
    <location>
        <begin position="6"/>
        <end position="209"/>
    </location>
</feature>
<evidence type="ECO:0000313" key="2">
    <source>
        <dbReference type="EMBL" id="QWV95311.1"/>
    </source>
</evidence>
<dbReference type="SMART" id="SM00790">
    <property type="entry name" value="AFOR_N"/>
    <property type="match status" value="1"/>
</dbReference>
<evidence type="ECO:0000259" key="1">
    <source>
        <dbReference type="SMART" id="SM00790"/>
    </source>
</evidence>
<dbReference type="Pfam" id="PF01314">
    <property type="entry name" value="AFOR_C"/>
    <property type="match status" value="1"/>
</dbReference>
<dbReference type="InterPro" id="IPR013983">
    <property type="entry name" value="Ald_Fedxn_OxRdtase_N"/>
</dbReference>
<dbReference type="InterPro" id="IPR001203">
    <property type="entry name" value="OxRdtase_Ald_Fedxn_C"/>
</dbReference>
<dbReference type="PANTHER" id="PTHR30038:SF0">
    <property type="entry name" value="TUNGSTEN-CONTAINING ALDEHYDE FERREDOXIN OXIDOREDUCTASE"/>
    <property type="match status" value="1"/>
</dbReference>
<evidence type="ECO:0000313" key="3">
    <source>
        <dbReference type="Proteomes" id="UP000683557"/>
    </source>
</evidence>
<dbReference type="EMBL" id="CP076723">
    <property type="protein sequence ID" value="QWV95311.1"/>
    <property type="molecule type" value="Genomic_DNA"/>
</dbReference>
<dbReference type="Proteomes" id="UP000683557">
    <property type="component" value="Chromosome"/>
</dbReference>
<keyword evidence="3" id="KW-1185">Reference proteome</keyword>
<protein>
    <submittedName>
        <fullName evidence="2">Aldehyde ferredoxin oxidoreductase family protein</fullName>
    </submittedName>
</protein>
<proteinExistence type="predicted"/>
<name>A0ABX8JDZ0_9BACT</name>
<reference evidence="2 3" key="1">
    <citation type="submission" date="2021-06" db="EMBL/GenBank/DDBJ databases">
        <title>Gemonas diversity in paddy soil.</title>
        <authorList>
            <person name="Liu G."/>
        </authorList>
    </citation>
    <scope>NUCLEOTIDE SEQUENCE [LARGE SCALE GENOMIC DNA]</scope>
    <source>
        <strain evidence="2 3">RG10</strain>
    </source>
</reference>